<feature type="compositionally biased region" description="Basic and acidic residues" evidence="1">
    <location>
        <begin position="490"/>
        <end position="504"/>
    </location>
</feature>
<evidence type="ECO:0000313" key="3">
    <source>
        <dbReference type="EMBL" id="MDG4983935.1"/>
    </source>
</evidence>
<dbReference type="RefSeq" id="WP_278228984.1">
    <property type="nucleotide sequence ID" value="NZ_JAOWLY010000006.1"/>
</dbReference>
<feature type="region of interest" description="Disordered" evidence="1">
    <location>
        <begin position="472"/>
        <end position="514"/>
    </location>
</feature>
<feature type="transmembrane region" description="Helical" evidence="2">
    <location>
        <begin position="113"/>
        <end position="129"/>
    </location>
</feature>
<protein>
    <submittedName>
        <fullName evidence="3">Uncharacterized protein</fullName>
    </submittedName>
</protein>
<keyword evidence="2" id="KW-0812">Transmembrane</keyword>
<feature type="transmembrane region" description="Helical" evidence="2">
    <location>
        <begin position="330"/>
        <end position="350"/>
    </location>
</feature>
<dbReference type="EMBL" id="JAOWLY010000006">
    <property type="protein sequence ID" value="MDG4983935.1"/>
    <property type="molecule type" value="Genomic_DNA"/>
</dbReference>
<feature type="compositionally biased region" description="Basic residues" evidence="1">
    <location>
        <begin position="585"/>
        <end position="598"/>
    </location>
</feature>
<keyword evidence="2" id="KW-1133">Transmembrane helix</keyword>
<feature type="region of interest" description="Disordered" evidence="1">
    <location>
        <begin position="543"/>
        <end position="614"/>
    </location>
</feature>
<feature type="transmembrane region" description="Helical" evidence="2">
    <location>
        <begin position="298"/>
        <end position="318"/>
    </location>
</feature>
<accession>A0A9X4NH37</accession>
<dbReference type="AlphaFoldDB" id="A0A9X4NH37"/>
<feature type="transmembrane region" description="Helical" evidence="2">
    <location>
        <begin position="269"/>
        <end position="291"/>
    </location>
</feature>
<reference evidence="3" key="1">
    <citation type="submission" date="2022-10" db="EMBL/GenBank/DDBJ databases">
        <authorList>
            <person name="Turner M.S."/>
            <person name="Huang W."/>
        </authorList>
    </citation>
    <scope>NUCLEOTIDE SEQUENCE</scope>
    <source>
        <strain evidence="3">3</strain>
    </source>
</reference>
<feature type="transmembrane region" description="Helical" evidence="2">
    <location>
        <begin position="357"/>
        <end position="381"/>
    </location>
</feature>
<comment type="caution">
    <text evidence="3">The sequence shown here is derived from an EMBL/GenBank/DDBJ whole genome shotgun (WGS) entry which is preliminary data.</text>
</comment>
<name>A0A9X4NH37_9LACT</name>
<proteinExistence type="predicted"/>
<evidence type="ECO:0000256" key="2">
    <source>
        <dbReference type="SAM" id="Phobius"/>
    </source>
</evidence>
<dbReference type="Proteomes" id="UP001152614">
    <property type="component" value="Unassembled WGS sequence"/>
</dbReference>
<gene>
    <name evidence="3" type="ORF">OGZ51_07240</name>
</gene>
<evidence type="ECO:0000256" key="1">
    <source>
        <dbReference type="SAM" id="MobiDB-lite"/>
    </source>
</evidence>
<keyword evidence="2" id="KW-0472">Membrane</keyword>
<feature type="transmembrane region" description="Helical" evidence="2">
    <location>
        <begin position="141"/>
        <end position="159"/>
    </location>
</feature>
<reference evidence="3" key="2">
    <citation type="journal article" date="2023" name="Food Microbiol.">
        <title>Evaluation of the fermentation potential of lactic acid bacteria isolated from herbs, fruits and vegetables as starter cultures in nut-based milk alternatives.</title>
        <authorList>
            <person name="Huang W."/>
            <person name="Dong A."/>
            <person name="Pham H.T."/>
            <person name="Zhou C."/>
            <person name="Huo Z."/>
            <person name="Watjen A.P."/>
            <person name="Prakash S."/>
            <person name="Bang-Berthelsen C.H."/>
            <person name="Turner M.S."/>
        </authorList>
    </citation>
    <scope>NUCLEOTIDE SEQUENCE</scope>
    <source>
        <strain evidence="3">3</strain>
    </source>
</reference>
<organism evidence="3 4">
    <name type="scientific">Lactococcus lactis</name>
    <dbReference type="NCBI Taxonomy" id="1358"/>
    <lineage>
        <taxon>Bacteria</taxon>
        <taxon>Bacillati</taxon>
        <taxon>Bacillota</taxon>
        <taxon>Bacilli</taxon>
        <taxon>Lactobacillales</taxon>
        <taxon>Streptococcaceae</taxon>
        <taxon>Lactococcus</taxon>
    </lineage>
</organism>
<sequence>MKKVTLCKGGIGFALGIVILSPVSILADTLKNIPTSAYTPYTYSGGKMDISTALNSLMGGILQAFFTTVQELYDFEHMIHEKLVSQDMIGQWTDTICSSAHDMYTTALANPNFLYLIAVPILFYLLFSIHKGRIVQALGKVAVAFLASVCFFGFAPTVVKDLSTGFADLNTSIVQKCLPHLTDKNGNSLTTNLDGDADKKLLLVQPFNALNFDNDAQAQKYSQTLLEHHSSKISSGDLAKYCGDNDAKYKWNDAHINAFSDDCPFGERFFTVIGANLNALFYSLMLIGFSLGAFAMQIMVLLLLFLGAFASLLIFFPPFENVLFNLCKELFGALLMAAFLTTGASLFLLLDGLITATFASVGITNYFFLIVLKAFSYYILWKQRHKLSRIFEMSNFAKDFNSKLNQVRRVGRKTKNGVIKSAKLATRTAPLQCARAGVSVAKNQAKEKVSPHALKNRKEERLSKRFEMKPKNEKEVLQKGKAGKKLQNLKQKESKKIEKLEKKNAKQPNSLKKRRMEINPLYKKKQDNKANARKERLQKIQAHLSKNPLQNKGQEKVKQRLQTQRQERKEKQYPRLSEAQARLARNQRHLDKVKRNKNRLSGGLNKANEKKNQI</sequence>
<evidence type="ECO:0000313" key="4">
    <source>
        <dbReference type="Proteomes" id="UP001152614"/>
    </source>
</evidence>